<organism evidence="4 5">
    <name type="scientific">Candidatus Blautia merdavium</name>
    <dbReference type="NCBI Taxonomy" id="2838494"/>
    <lineage>
        <taxon>Bacteria</taxon>
        <taxon>Bacillati</taxon>
        <taxon>Bacillota</taxon>
        <taxon>Clostridia</taxon>
        <taxon>Lachnospirales</taxon>
        <taxon>Lachnospiraceae</taxon>
        <taxon>Blautia</taxon>
    </lineage>
</organism>
<dbReference type="PROSITE" id="PS50977">
    <property type="entry name" value="HTH_TETR_2"/>
    <property type="match status" value="1"/>
</dbReference>
<dbReference type="InterPro" id="IPR009057">
    <property type="entry name" value="Homeodomain-like_sf"/>
</dbReference>
<evidence type="ECO:0000313" key="5">
    <source>
        <dbReference type="Proteomes" id="UP000823886"/>
    </source>
</evidence>
<dbReference type="GO" id="GO:0003677">
    <property type="term" value="F:DNA binding"/>
    <property type="evidence" value="ECO:0007669"/>
    <property type="project" value="UniProtKB-UniRule"/>
</dbReference>
<keyword evidence="1 2" id="KW-0238">DNA-binding</keyword>
<reference evidence="4" key="2">
    <citation type="submission" date="2021-04" db="EMBL/GenBank/DDBJ databases">
        <authorList>
            <person name="Gilroy R."/>
        </authorList>
    </citation>
    <scope>NUCLEOTIDE SEQUENCE</scope>
    <source>
        <strain evidence="4">ChiBcec2-3848</strain>
    </source>
</reference>
<protein>
    <submittedName>
        <fullName evidence="4">TetR/AcrR family transcriptional regulator</fullName>
    </submittedName>
</protein>
<proteinExistence type="predicted"/>
<dbReference type="PANTHER" id="PTHR43479">
    <property type="entry name" value="ACREF/ENVCD OPERON REPRESSOR-RELATED"/>
    <property type="match status" value="1"/>
</dbReference>
<comment type="caution">
    <text evidence="4">The sequence shown here is derived from an EMBL/GenBank/DDBJ whole genome shotgun (WGS) entry which is preliminary data.</text>
</comment>
<dbReference type="Pfam" id="PF00440">
    <property type="entry name" value="TetR_N"/>
    <property type="match status" value="1"/>
</dbReference>
<dbReference type="InterPro" id="IPR001647">
    <property type="entry name" value="HTH_TetR"/>
</dbReference>
<dbReference type="Gene3D" id="1.10.357.10">
    <property type="entry name" value="Tetracycline Repressor, domain 2"/>
    <property type="match status" value="1"/>
</dbReference>
<gene>
    <name evidence="4" type="ORF">H9753_05135</name>
</gene>
<dbReference type="Proteomes" id="UP000823886">
    <property type="component" value="Unassembled WGS sequence"/>
</dbReference>
<dbReference type="Pfam" id="PF14278">
    <property type="entry name" value="TetR_C_8"/>
    <property type="match status" value="1"/>
</dbReference>
<evidence type="ECO:0000256" key="2">
    <source>
        <dbReference type="PROSITE-ProRule" id="PRU00335"/>
    </source>
</evidence>
<evidence type="ECO:0000313" key="4">
    <source>
        <dbReference type="EMBL" id="HJC62986.1"/>
    </source>
</evidence>
<dbReference type="InterPro" id="IPR050624">
    <property type="entry name" value="HTH-type_Tx_Regulator"/>
</dbReference>
<dbReference type="PANTHER" id="PTHR43479:SF11">
    <property type="entry name" value="ACREF_ENVCD OPERON REPRESSOR-RELATED"/>
    <property type="match status" value="1"/>
</dbReference>
<dbReference type="SUPFAM" id="SSF46689">
    <property type="entry name" value="Homeodomain-like"/>
    <property type="match status" value="1"/>
</dbReference>
<feature type="DNA-binding region" description="H-T-H motif" evidence="2">
    <location>
        <begin position="99"/>
        <end position="118"/>
    </location>
</feature>
<reference evidence="4" key="1">
    <citation type="journal article" date="2021" name="PeerJ">
        <title>Extensive microbial diversity within the chicken gut microbiome revealed by metagenomics and culture.</title>
        <authorList>
            <person name="Gilroy R."/>
            <person name="Ravi A."/>
            <person name="Getino M."/>
            <person name="Pursley I."/>
            <person name="Horton D.L."/>
            <person name="Alikhan N.F."/>
            <person name="Baker D."/>
            <person name="Gharbi K."/>
            <person name="Hall N."/>
            <person name="Watson M."/>
            <person name="Adriaenssens E.M."/>
            <person name="Foster-Nyarko E."/>
            <person name="Jarju S."/>
            <person name="Secka A."/>
            <person name="Antonio M."/>
            <person name="Oren A."/>
            <person name="Chaudhuri R.R."/>
            <person name="La Ragione R."/>
            <person name="Hildebrand F."/>
            <person name="Pallen M.J."/>
        </authorList>
    </citation>
    <scope>NUCLEOTIDE SEQUENCE</scope>
    <source>
        <strain evidence="4">ChiBcec2-3848</strain>
    </source>
</reference>
<evidence type="ECO:0000256" key="1">
    <source>
        <dbReference type="ARBA" id="ARBA00023125"/>
    </source>
</evidence>
<sequence length="236" mass="27190">MIPAKIITAKRIIRFGVKKLLIFFPPFLFLDNAAFNAVTFVTVQMYHCLSGKSMKVSEMEQRGGKCTIMNNSEKNSYVMQQIVQATVELLKQQELSDISIRQITEKAEVSRNSFYRNYKDKEDILFSYVRNLLTAWREEYDKSNQDSNAALYGSLFAHFKKYSDFYILLKKRGLFHLLLKALLQEAGAKPDHDNMAAYVISFVAYGTFGWIDEWIGRGMQESAETMAELLSSYGMK</sequence>
<dbReference type="EMBL" id="DWVZ01000065">
    <property type="protein sequence ID" value="HJC62986.1"/>
    <property type="molecule type" value="Genomic_DNA"/>
</dbReference>
<dbReference type="AlphaFoldDB" id="A0A9D2PM33"/>
<accession>A0A9D2PM33</accession>
<dbReference type="InterPro" id="IPR039532">
    <property type="entry name" value="TetR_C_Firmicutes"/>
</dbReference>
<feature type="domain" description="HTH tetR-type" evidence="3">
    <location>
        <begin position="76"/>
        <end position="136"/>
    </location>
</feature>
<evidence type="ECO:0000259" key="3">
    <source>
        <dbReference type="PROSITE" id="PS50977"/>
    </source>
</evidence>
<name>A0A9D2PM33_9FIRM</name>